<protein>
    <recommendedName>
        <fullName evidence="5">Protein kinase domain-containing protein</fullName>
    </recommendedName>
</protein>
<dbReference type="InterPro" id="IPR040000">
    <property type="entry name" value="NOP9"/>
</dbReference>
<dbReference type="Pfam" id="PF07714">
    <property type="entry name" value="PK_Tyr_Ser-Thr"/>
    <property type="match status" value="1"/>
</dbReference>
<feature type="region of interest" description="Disordered" evidence="4">
    <location>
        <begin position="1199"/>
        <end position="1222"/>
    </location>
</feature>
<feature type="coiled-coil region" evidence="3">
    <location>
        <begin position="155"/>
        <end position="189"/>
    </location>
</feature>
<dbReference type="InterPro" id="IPR016024">
    <property type="entry name" value="ARM-type_fold"/>
</dbReference>
<dbReference type="EMBL" id="MDYQ01000186">
    <property type="protein sequence ID" value="PRP79360.1"/>
    <property type="molecule type" value="Genomic_DNA"/>
</dbReference>
<dbReference type="InterPro" id="IPR000719">
    <property type="entry name" value="Prot_kinase_dom"/>
</dbReference>
<dbReference type="GO" id="GO:0000447">
    <property type="term" value="P:endonucleolytic cleavage in ITS1 to separate SSU-rRNA from 5.8S rRNA and LSU-rRNA from tricistronic rRNA transcript (SSU-rRNA, 5.8S rRNA, LSU-rRNA)"/>
    <property type="evidence" value="ECO:0007669"/>
    <property type="project" value="TreeGrafter"/>
</dbReference>
<dbReference type="GO" id="GO:0000480">
    <property type="term" value="P:endonucleolytic cleavage in 5'-ETS of tricistronic rRNA transcript (SSU-rRNA, 5.8S rRNA, LSU-rRNA)"/>
    <property type="evidence" value="ECO:0007669"/>
    <property type="project" value="TreeGrafter"/>
</dbReference>
<evidence type="ECO:0000313" key="6">
    <source>
        <dbReference type="EMBL" id="PRP79360.1"/>
    </source>
</evidence>
<feature type="domain" description="Protein kinase" evidence="5">
    <location>
        <begin position="323"/>
        <end position="593"/>
    </location>
</feature>
<dbReference type="PANTHER" id="PTHR13102:SF0">
    <property type="entry name" value="NUCLEOLAR PROTEIN 9"/>
    <property type="match status" value="1"/>
</dbReference>
<dbReference type="OrthoDB" id="18269at2759"/>
<keyword evidence="7" id="KW-1185">Reference proteome</keyword>
<proteinExistence type="predicted"/>
<keyword evidence="1" id="KW-0677">Repeat</keyword>
<dbReference type="SUPFAM" id="SSF48371">
    <property type="entry name" value="ARM repeat"/>
    <property type="match status" value="2"/>
</dbReference>
<organism evidence="6 7">
    <name type="scientific">Planoprotostelium fungivorum</name>
    <dbReference type="NCBI Taxonomy" id="1890364"/>
    <lineage>
        <taxon>Eukaryota</taxon>
        <taxon>Amoebozoa</taxon>
        <taxon>Evosea</taxon>
        <taxon>Variosea</taxon>
        <taxon>Cavosteliida</taxon>
        <taxon>Cavosteliaceae</taxon>
        <taxon>Planoprotostelium</taxon>
    </lineage>
</organism>
<dbReference type="PANTHER" id="PTHR13102">
    <property type="entry name" value="NUCLEOLAR PROTEIN 9"/>
    <property type="match status" value="1"/>
</dbReference>
<evidence type="ECO:0000256" key="4">
    <source>
        <dbReference type="SAM" id="MobiDB-lite"/>
    </source>
</evidence>
<feature type="compositionally biased region" description="Basic and acidic residues" evidence="4">
    <location>
        <begin position="769"/>
        <end position="783"/>
    </location>
</feature>
<dbReference type="GO" id="GO:0003723">
    <property type="term" value="F:RNA binding"/>
    <property type="evidence" value="ECO:0007669"/>
    <property type="project" value="InterPro"/>
</dbReference>
<dbReference type="PROSITE" id="PS50302">
    <property type="entry name" value="PUM"/>
    <property type="match status" value="1"/>
</dbReference>
<keyword evidence="3" id="KW-0175">Coiled coil</keyword>
<dbReference type="SMART" id="SM00025">
    <property type="entry name" value="Pumilio"/>
    <property type="match status" value="4"/>
</dbReference>
<dbReference type="InParanoid" id="A0A2P6N5X5"/>
<dbReference type="GO" id="GO:0000056">
    <property type="term" value="P:ribosomal small subunit export from nucleus"/>
    <property type="evidence" value="ECO:0007669"/>
    <property type="project" value="TreeGrafter"/>
</dbReference>
<reference evidence="6 7" key="1">
    <citation type="journal article" date="2018" name="Genome Biol. Evol.">
        <title>Multiple Roots of Fruiting Body Formation in Amoebozoa.</title>
        <authorList>
            <person name="Hillmann F."/>
            <person name="Forbes G."/>
            <person name="Novohradska S."/>
            <person name="Ferling I."/>
            <person name="Riege K."/>
            <person name="Groth M."/>
            <person name="Westermann M."/>
            <person name="Marz M."/>
            <person name="Spaller T."/>
            <person name="Winckler T."/>
            <person name="Schaap P."/>
            <person name="Glockner G."/>
        </authorList>
    </citation>
    <scope>NUCLEOTIDE SEQUENCE [LARGE SCALE GENOMIC DNA]</scope>
    <source>
        <strain evidence="6 7">Jena</strain>
    </source>
</reference>
<accession>A0A2P6N5X5</accession>
<evidence type="ECO:0000259" key="5">
    <source>
        <dbReference type="PROSITE" id="PS50011"/>
    </source>
</evidence>
<evidence type="ECO:0000256" key="3">
    <source>
        <dbReference type="SAM" id="Coils"/>
    </source>
</evidence>
<gene>
    <name evidence="6" type="ORF">PROFUN_12910</name>
</gene>
<dbReference type="Proteomes" id="UP000241769">
    <property type="component" value="Unassembled WGS sequence"/>
</dbReference>
<feature type="region of interest" description="Disordered" evidence="4">
    <location>
        <begin position="768"/>
        <end position="788"/>
    </location>
</feature>
<name>A0A2P6N5X5_9EUKA</name>
<dbReference type="InterPro" id="IPR001313">
    <property type="entry name" value="Pumilio_RNA-bd_rpt"/>
</dbReference>
<dbReference type="GO" id="GO:0005524">
    <property type="term" value="F:ATP binding"/>
    <property type="evidence" value="ECO:0007669"/>
    <property type="project" value="InterPro"/>
</dbReference>
<evidence type="ECO:0000313" key="7">
    <source>
        <dbReference type="Proteomes" id="UP000241769"/>
    </source>
</evidence>
<dbReference type="GO" id="GO:0000472">
    <property type="term" value="P:endonucleolytic cleavage to generate mature 5'-end of SSU-rRNA from (SSU-rRNA, 5.8S rRNA, LSU-rRNA)"/>
    <property type="evidence" value="ECO:0007669"/>
    <property type="project" value="TreeGrafter"/>
</dbReference>
<dbReference type="InterPro" id="IPR011009">
    <property type="entry name" value="Kinase-like_dom_sf"/>
</dbReference>
<dbReference type="Gene3D" id="1.10.510.10">
    <property type="entry name" value="Transferase(Phosphotransferase) domain 1"/>
    <property type="match status" value="1"/>
</dbReference>
<dbReference type="Gene3D" id="1.25.10.10">
    <property type="entry name" value="Leucine-rich Repeat Variant"/>
    <property type="match status" value="2"/>
</dbReference>
<dbReference type="GO" id="GO:0005730">
    <property type="term" value="C:nucleolus"/>
    <property type="evidence" value="ECO:0007669"/>
    <property type="project" value="TreeGrafter"/>
</dbReference>
<dbReference type="Pfam" id="PF22493">
    <property type="entry name" value="PUF_NOP9"/>
    <property type="match status" value="1"/>
</dbReference>
<dbReference type="GO" id="GO:0030688">
    <property type="term" value="C:preribosome, small subunit precursor"/>
    <property type="evidence" value="ECO:0007669"/>
    <property type="project" value="TreeGrafter"/>
</dbReference>
<dbReference type="PROSITE" id="PS50011">
    <property type="entry name" value="PROTEIN_KINASE_DOM"/>
    <property type="match status" value="1"/>
</dbReference>
<dbReference type="SUPFAM" id="SSF56112">
    <property type="entry name" value="Protein kinase-like (PK-like)"/>
    <property type="match status" value="1"/>
</dbReference>
<dbReference type="STRING" id="1890364.A0A2P6N5X5"/>
<comment type="caution">
    <text evidence="6">The sequence shown here is derived from an EMBL/GenBank/DDBJ whole genome shotgun (WGS) entry which is preliminary data.</text>
</comment>
<feature type="coiled-coil region" evidence="3">
    <location>
        <begin position="225"/>
        <end position="283"/>
    </location>
</feature>
<dbReference type="GO" id="GO:0030686">
    <property type="term" value="C:90S preribosome"/>
    <property type="evidence" value="ECO:0007669"/>
    <property type="project" value="TreeGrafter"/>
</dbReference>
<evidence type="ECO:0000256" key="2">
    <source>
        <dbReference type="PROSITE-ProRule" id="PRU00317"/>
    </source>
</evidence>
<dbReference type="AlphaFoldDB" id="A0A2P6N5X5"/>
<feature type="repeat" description="Pumilio" evidence="2">
    <location>
        <begin position="1112"/>
        <end position="1147"/>
    </location>
</feature>
<dbReference type="InterPro" id="IPR001245">
    <property type="entry name" value="Ser-Thr/Tyr_kinase_cat_dom"/>
</dbReference>
<dbReference type="Pfam" id="PF25762">
    <property type="entry name" value="HAUS1"/>
    <property type="match status" value="1"/>
</dbReference>
<evidence type="ECO:0000256" key="1">
    <source>
        <dbReference type="ARBA" id="ARBA00022737"/>
    </source>
</evidence>
<dbReference type="InterPro" id="IPR011989">
    <property type="entry name" value="ARM-like"/>
</dbReference>
<dbReference type="GO" id="GO:0004672">
    <property type="term" value="F:protein kinase activity"/>
    <property type="evidence" value="ECO:0007669"/>
    <property type="project" value="InterPro"/>
</dbReference>
<dbReference type="InterPro" id="IPR026243">
    <property type="entry name" value="HAUS1"/>
</dbReference>
<sequence length="1222" mass="139593">MNDQVLEDKYKVVLGWLKYKYGNDIPPWEVTADNIQIMYDLATLNQIRTAQVQAKTQFMLEILQEYKVETDMMRQTIDHLGVKKMLPSITSSDSSTSSLHQVVRSLTASAVELDLKDTETSSFFFAINRLHSDQNDLVDRQRSVDRSHRVMKQKLSQAQTALNSLQKILKETKLNAEKTRDLMKKQKEESPYYDQKQAEYTEELSELQEKLTASGLKREIMHPALVQLRSELDEVQQEDSEIRSKLDVYNDLPPDVALAEIKITEAKRRYNEMEDKLRTAISDSSAFPNVTYLNLAYNDLNDPRSSLFTAAVSEPSVGLCPLHNLTTLDLNAAFGGSTENRKAECDGLTAVCVMKAIDARGKSELTREAVMLQRQHHPMIVMYLGQDSTEGSIVTEWMNAGRLQEYVKKEELDLYRLPKIGEDVAKKMTYIHEQNLVHTHLTAKSVSHSHELAQFEAQVMHQVLLSVFDTEVTAKIANMRHAVTAGDRAEQRQMGPHTAPEVGREGVYKKASDVYSYGLLLWTMIEREEIPEKTQQRFKERQLSITVKEGWDTGLKGLMMDCTHDGDRPTFFDIAKKLRTRRAAMSNRDHGTLSPEKGKIIRLGFMRYTTSRFQSRKDPGSQIIIMPRPIDKELRHYFSELSKTLQSGELEDEEQKEIFVTNVLEQLQKQEARVACDKRCSRVVEQILLMSNPIQTAKFLHSIASQKALNFTDQEEKWSQLVQMMFNCNGSHTTQSMRKNDPEAVATLPRLDTILLDFCEELYFNSETTEEREGQEGEEKKEKDEEDEEAEAYSTILYRAVSDRYAAHVLKAILLTLSGLQIKGREVTYELRKPLDLAVPLDQQTTEKEVPSSFKKMRRRIFKTICKFDLNNMVFNSSECTVLQLVLQLGSAREKMAVVDRALSYDTEDPTTYEPHIRSIIQESTAARFVEAAFTCGDEDIWEKLYDDVLRRKLEYFAVHDRANHCVRACIDGAPSGERLKLILEEILPHLTKILEKRKYAIVQAIASACARLKEGQSDFVQALRQLSKDSGGMFLEWVLYFGEQQPSGSQVAQSLLDFEESVTDTLKPDINKMSPDLLIRLGCTFQGSKFLEKLLRSSLFDSRKMQKWTQKFEGNYAQMAMDKYGSHVVEAAYDVSNVAGKSAIAEELSKDKSVASSSFGRFVLNKVGVQRYSHRRKDWEEDAQKEVKKRKMADSFLDELGASTSTTKPMGQTGAHKKKKR</sequence>